<dbReference type="InterPro" id="IPR004127">
    <property type="entry name" value="Prefoldin_subunit_alpha"/>
</dbReference>
<feature type="region of interest" description="Disordered" evidence="5">
    <location>
        <begin position="202"/>
        <end position="276"/>
    </location>
</feature>
<name>A0A2I0AB05_9ASPA</name>
<dbReference type="GO" id="GO:0000122">
    <property type="term" value="P:negative regulation of transcription by RNA polymerase II"/>
    <property type="evidence" value="ECO:0007669"/>
    <property type="project" value="TreeGrafter"/>
</dbReference>
<accession>A0A2I0AB05</accession>
<dbReference type="Gene3D" id="1.10.287.370">
    <property type="match status" value="1"/>
</dbReference>
<feature type="region of interest" description="Disordered" evidence="5">
    <location>
        <begin position="351"/>
        <end position="387"/>
    </location>
</feature>
<dbReference type="InterPro" id="IPR009053">
    <property type="entry name" value="Prefoldin"/>
</dbReference>
<dbReference type="OrthoDB" id="21413at2759"/>
<dbReference type="GO" id="GO:0019212">
    <property type="term" value="F:phosphatase inhibitor activity"/>
    <property type="evidence" value="ECO:0007669"/>
    <property type="project" value="TreeGrafter"/>
</dbReference>
<dbReference type="EMBL" id="KZ452001">
    <property type="protein sequence ID" value="PKA52696.1"/>
    <property type="molecule type" value="Genomic_DNA"/>
</dbReference>
<organism evidence="6 7">
    <name type="scientific">Apostasia shenzhenica</name>
    <dbReference type="NCBI Taxonomy" id="1088818"/>
    <lineage>
        <taxon>Eukaryota</taxon>
        <taxon>Viridiplantae</taxon>
        <taxon>Streptophyta</taxon>
        <taxon>Embryophyta</taxon>
        <taxon>Tracheophyta</taxon>
        <taxon>Spermatophyta</taxon>
        <taxon>Magnoliopsida</taxon>
        <taxon>Liliopsida</taxon>
        <taxon>Asparagales</taxon>
        <taxon>Orchidaceae</taxon>
        <taxon>Apostasioideae</taxon>
        <taxon>Apostasia</taxon>
    </lineage>
</organism>
<protein>
    <recommendedName>
        <fullName evidence="8">RNA polymerase II subunit 5-mediating protein like</fullName>
    </recommendedName>
</protein>
<dbReference type="STRING" id="1088818.A0A2I0AB05"/>
<dbReference type="GO" id="GO:0006457">
    <property type="term" value="P:protein folding"/>
    <property type="evidence" value="ECO:0007669"/>
    <property type="project" value="UniProtKB-ARBA"/>
</dbReference>
<keyword evidence="4" id="KW-0175">Coiled coil</keyword>
<proteinExistence type="inferred from homology"/>
<dbReference type="CDD" id="cd23159">
    <property type="entry name" value="Prefoldin_URI1"/>
    <property type="match status" value="1"/>
</dbReference>
<dbReference type="GO" id="GO:0009409">
    <property type="term" value="P:response to cold"/>
    <property type="evidence" value="ECO:0007669"/>
    <property type="project" value="UniProtKB-ARBA"/>
</dbReference>
<dbReference type="PANTHER" id="PTHR15111">
    <property type="entry name" value="RNA POLYMERASE II SUBUNIT 5-MEDIATING PROTEIN NNX3"/>
    <property type="match status" value="1"/>
</dbReference>
<evidence type="ECO:0000313" key="7">
    <source>
        <dbReference type="Proteomes" id="UP000236161"/>
    </source>
</evidence>
<dbReference type="GO" id="GO:0003714">
    <property type="term" value="F:transcription corepressor activity"/>
    <property type="evidence" value="ECO:0007669"/>
    <property type="project" value="TreeGrafter"/>
</dbReference>
<keyword evidence="7" id="KW-1185">Reference proteome</keyword>
<comment type="similarity">
    <text evidence="3">Belongs to the RNA polymerase II subunit 5-mediating protein family.</text>
</comment>
<evidence type="ECO:0008006" key="8">
    <source>
        <dbReference type="Google" id="ProtNLM"/>
    </source>
</evidence>
<reference evidence="6 7" key="1">
    <citation type="journal article" date="2017" name="Nature">
        <title>The Apostasia genome and the evolution of orchids.</title>
        <authorList>
            <person name="Zhang G.Q."/>
            <person name="Liu K.W."/>
            <person name="Li Z."/>
            <person name="Lohaus R."/>
            <person name="Hsiao Y.Y."/>
            <person name="Niu S.C."/>
            <person name="Wang J.Y."/>
            <person name="Lin Y.C."/>
            <person name="Xu Q."/>
            <person name="Chen L.J."/>
            <person name="Yoshida K."/>
            <person name="Fujiwara S."/>
            <person name="Wang Z.W."/>
            <person name="Zhang Y.Q."/>
            <person name="Mitsuda N."/>
            <person name="Wang M."/>
            <person name="Liu G.H."/>
            <person name="Pecoraro L."/>
            <person name="Huang H.X."/>
            <person name="Xiao X.J."/>
            <person name="Lin M."/>
            <person name="Wu X.Y."/>
            <person name="Wu W.L."/>
            <person name="Chen Y.Y."/>
            <person name="Chang S.B."/>
            <person name="Sakamoto S."/>
            <person name="Ohme-Takagi M."/>
            <person name="Yagi M."/>
            <person name="Zeng S.J."/>
            <person name="Shen C.Y."/>
            <person name="Yeh C.M."/>
            <person name="Luo Y.B."/>
            <person name="Tsai W.C."/>
            <person name="Van de Peer Y."/>
            <person name="Liu Z.J."/>
        </authorList>
    </citation>
    <scope>NUCLEOTIDE SEQUENCE [LARGE SCALE GENOMIC DNA]</scope>
    <source>
        <strain evidence="7">cv. Shenzhen</strain>
        <tissue evidence="6">Stem</tissue>
    </source>
</reference>
<evidence type="ECO:0000256" key="1">
    <source>
        <dbReference type="ARBA" id="ARBA00004123"/>
    </source>
</evidence>
<gene>
    <name evidence="6" type="ORF">AXF42_Ash001677</name>
</gene>
<feature type="compositionally biased region" description="Acidic residues" evidence="5">
    <location>
        <begin position="262"/>
        <end position="273"/>
    </location>
</feature>
<evidence type="ECO:0000256" key="3">
    <source>
        <dbReference type="ARBA" id="ARBA00038295"/>
    </source>
</evidence>
<dbReference type="Pfam" id="PF02996">
    <property type="entry name" value="Prefoldin"/>
    <property type="match status" value="1"/>
</dbReference>
<feature type="coiled-coil region" evidence="4">
    <location>
        <begin position="110"/>
        <end position="144"/>
    </location>
</feature>
<sequence length="387" mass="43404">MEANDMKMGTVTPLGSLFTHEEADKASRWVGEVIANRQKELRLLFDFISDNSALVHLIRKLPYELSHDIMVPFGGAAFFPGHLIHTNEFFFVQVLLGDGYYAERSAKQTVEILQRRGKSLEAQVESLKKTVRDLEAEAKFFDSTAAEVAEGLVEIREDYVEETQSKKIETNVGMSRKVGYSEIPGRDDEHIRLMARLDELEKEAATAAAETVSPPDIDENDDDDDDDAEEEEDNEDEEEDDERIIAEVHEADDDGSDAHEADETEDDEADELVDINAKKVYEEVSSSKMQVASREASLKSDIIQQAISHNPSLPPEMNEYSQKSQIISESIADQSSKSSWMERKAFTGSVIEHGHGLLPAQPPKDSTSNERPSRPVSKFKLLQKANR</sequence>
<dbReference type="Proteomes" id="UP000236161">
    <property type="component" value="Unassembled WGS sequence"/>
</dbReference>
<dbReference type="GO" id="GO:0005634">
    <property type="term" value="C:nucleus"/>
    <property type="evidence" value="ECO:0007669"/>
    <property type="project" value="UniProtKB-SubCell"/>
</dbReference>
<dbReference type="GO" id="GO:0003682">
    <property type="term" value="F:chromatin binding"/>
    <property type="evidence" value="ECO:0007669"/>
    <property type="project" value="TreeGrafter"/>
</dbReference>
<dbReference type="PANTHER" id="PTHR15111:SF0">
    <property type="entry name" value="UNCONVENTIONAL PREFOLDIN RPB5 INTERACTOR 1"/>
    <property type="match status" value="1"/>
</dbReference>
<evidence type="ECO:0000313" key="6">
    <source>
        <dbReference type="EMBL" id="PKA52696.1"/>
    </source>
</evidence>
<evidence type="ECO:0000256" key="4">
    <source>
        <dbReference type="SAM" id="Coils"/>
    </source>
</evidence>
<dbReference type="SUPFAM" id="SSF46579">
    <property type="entry name" value="Prefoldin"/>
    <property type="match status" value="1"/>
</dbReference>
<dbReference type="InterPro" id="IPR052255">
    <property type="entry name" value="RNA_pol_II_subunit5-mediator"/>
</dbReference>
<dbReference type="AlphaFoldDB" id="A0A2I0AB05"/>
<evidence type="ECO:0000256" key="5">
    <source>
        <dbReference type="SAM" id="MobiDB-lite"/>
    </source>
</evidence>
<feature type="compositionally biased region" description="Acidic residues" evidence="5">
    <location>
        <begin position="216"/>
        <end position="242"/>
    </location>
</feature>
<comment type="subcellular location">
    <subcellularLocation>
        <location evidence="1">Nucleus</location>
    </subcellularLocation>
</comment>
<evidence type="ECO:0000256" key="2">
    <source>
        <dbReference type="ARBA" id="ARBA00023242"/>
    </source>
</evidence>
<keyword evidence="2" id="KW-0539">Nucleus</keyword>